<keyword evidence="2 5" id="KW-0812">Transmembrane</keyword>
<keyword evidence="8" id="KW-1185">Reference proteome</keyword>
<protein>
    <submittedName>
        <fullName evidence="7">MFS transporter</fullName>
    </submittedName>
</protein>
<keyword evidence="3 5" id="KW-1133">Transmembrane helix</keyword>
<feature type="transmembrane region" description="Helical" evidence="5">
    <location>
        <begin position="268"/>
        <end position="294"/>
    </location>
</feature>
<dbReference type="PROSITE" id="PS50850">
    <property type="entry name" value="MFS"/>
    <property type="match status" value="1"/>
</dbReference>
<feature type="transmembrane region" description="Helical" evidence="5">
    <location>
        <begin position="331"/>
        <end position="348"/>
    </location>
</feature>
<evidence type="ECO:0000313" key="7">
    <source>
        <dbReference type="EMBL" id="GAA4115049.1"/>
    </source>
</evidence>
<dbReference type="Proteomes" id="UP001501495">
    <property type="component" value="Unassembled WGS sequence"/>
</dbReference>
<dbReference type="Gene3D" id="1.20.1250.20">
    <property type="entry name" value="MFS general substrate transporter like domains"/>
    <property type="match status" value="2"/>
</dbReference>
<feature type="transmembrane region" description="Helical" evidence="5">
    <location>
        <begin position="167"/>
        <end position="188"/>
    </location>
</feature>
<dbReference type="PANTHER" id="PTHR42718">
    <property type="entry name" value="MAJOR FACILITATOR SUPERFAMILY MULTIDRUG TRANSPORTER MFSC"/>
    <property type="match status" value="1"/>
</dbReference>
<dbReference type="PRINTS" id="PR01036">
    <property type="entry name" value="TCRTETB"/>
</dbReference>
<feature type="transmembrane region" description="Helical" evidence="5">
    <location>
        <begin position="360"/>
        <end position="383"/>
    </location>
</feature>
<gene>
    <name evidence="7" type="ORF">GCM10022215_13590</name>
</gene>
<evidence type="ECO:0000256" key="2">
    <source>
        <dbReference type="ARBA" id="ARBA00022692"/>
    </source>
</evidence>
<feature type="transmembrane region" description="Helical" evidence="5">
    <location>
        <begin position="49"/>
        <end position="67"/>
    </location>
</feature>
<keyword evidence="4 5" id="KW-0472">Membrane</keyword>
<dbReference type="Pfam" id="PF07690">
    <property type="entry name" value="MFS_1"/>
    <property type="match status" value="1"/>
</dbReference>
<dbReference type="InterPro" id="IPR011701">
    <property type="entry name" value="MFS"/>
</dbReference>
<comment type="subcellular location">
    <subcellularLocation>
        <location evidence="1">Cell membrane</location>
        <topology evidence="1">Multi-pass membrane protein</topology>
    </subcellularLocation>
</comment>
<evidence type="ECO:0000259" key="6">
    <source>
        <dbReference type="PROSITE" id="PS50850"/>
    </source>
</evidence>
<evidence type="ECO:0000256" key="1">
    <source>
        <dbReference type="ARBA" id="ARBA00004651"/>
    </source>
</evidence>
<feature type="transmembrane region" description="Helical" evidence="5">
    <location>
        <begin position="102"/>
        <end position="124"/>
    </location>
</feature>
<feature type="transmembrane region" description="Helical" evidence="5">
    <location>
        <begin position="200"/>
        <end position="218"/>
    </location>
</feature>
<proteinExistence type="predicted"/>
<feature type="transmembrane region" description="Helical" evidence="5">
    <location>
        <begin position="306"/>
        <end position="324"/>
    </location>
</feature>
<feature type="transmembrane region" description="Helical" evidence="5">
    <location>
        <begin position="224"/>
        <end position="247"/>
    </location>
</feature>
<comment type="caution">
    <text evidence="7">The sequence shown here is derived from an EMBL/GenBank/DDBJ whole genome shotgun (WGS) entry which is preliminary data.</text>
</comment>
<dbReference type="CDD" id="cd17321">
    <property type="entry name" value="MFS_MMR_MDR_like"/>
    <property type="match status" value="1"/>
</dbReference>
<name>A0ABP7XI51_9ACTN</name>
<sequence>MSSPTAIRKPLVLVTVCLAALTINLDTTIVNVALPDLARELDAGTRDLLWIVDGYNLAFAALVLAMGSLSDRFGRRPSLLLGLVGFAAASGVAALVDSAGALISLRFVMGVFAALIFPTTLSIIANTFRERGERAAALGAWGASTGMGVALGPVAGGWLLEHFTWHAVFWALVPVAVLAIGMTLAFVPESRDPGVPPLDLPGLGVSIAALGLLTYTIIEGPERGWSSAATLLGFAAAAALIALFVAVERRAEHPMLDVSLFADPRFSAASGAVTIAFFSLFGFIFLITQFFQFLRDYSPLGAGARTIPVAACIAIASIVGGLIAPRLGTKTVVTAGLALLGSSFLWISTGDVDISYPTTIVPQMVLMGLGLGLVSTAATESIMQVLPPSRAGVGSAVNDATRELGGTLGVAVIGSVFSSVYASRLGDLLSGGGLPAGQLEAAKESVGVADSIGASVPAVRLAMESAFMDGLSTGCLVIGALCLVGAAGALLALPGRRWTPPADREGGDVLLETASTL</sequence>
<dbReference type="SUPFAM" id="SSF103473">
    <property type="entry name" value="MFS general substrate transporter"/>
    <property type="match status" value="1"/>
</dbReference>
<evidence type="ECO:0000256" key="3">
    <source>
        <dbReference type="ARBA" id="ARBA00022989"/>
    </source>
</evidence>
<feature type="domain" description="Major facilitator superfamily (MFS) profile" evidence="6">
    <location>
        <begin position="12"/>
        <end position="497"/>
    </location>
</feature>
<dbReference type="PANTHER" id="PTHR42718:SF42">
    <property type="entry name" value="EXPORT PROTEIN"/>
    <property type="match status" value="1"/>
</dbReference>
<feature type="transmembrane region" description="Helical" evidence="5">
    <location>
        <begin position="79"/>
        <end position="96"/>
    </location>
</feature>
<accession>A0ABP7XI51</accession>
<evidence type="ECO:0000313" key="8">
    <source>
        <dbReference type="Proteomes" id="UP001501495"/>
    </source>
</evidence>
<dbReference type="EMBL" id="BAAAZH010000011">
    <property type="protein sequence ID" value="GAA4115049.1"/>
    <property type="molecule type" value="Genomic_DNA"/>
</dbReference>
<feature type="transmembrane region" description="Helical" evidence="5">
    <location>
        <begin position="471"/>
        <end position="493"/>
    </location>
</feature>
<dbReference type="RefSeq" id="WP_344732534.1">
    <property type="nucleotide sequence ID" value="NZ_BAAAZH010000011.1"/>
</dbReference>
<feature type="transmembrane region" description="Helical" evidence="5">
    <location>
        <begin position="136"/>
        <end position="155"/>
    </location>
</feature>
<organism evidence="7 8">
    <name type="scientific">Nocardioides fonticola</name>
    <dbReference type="NCBI Taxonomy" id="450363"/>
    <lineage>
        <taxon>Bacteria</taxon>
        <taxon>Bacillati</taxon>
        <taxon>Actinomycetota</taxon>
        <taxon>Actinomycetes</taxon>
        <taxon>Propionibacteriales</taxon>
        <taxon>Nocardioidaceae</taxon>
        <taxon>Nocardioides</taxon>
    </lineage>
</organism>
<dbReference type="InterPro" id="IPR036259">
    <property type="entry name" value="MFS_trans_sf"/>
</dbReference>
<evidence type="ECO:0000256" key="4">
    <source>
        <dbReference type="ARBA" id="ARBA00023136"/>
    </source>
</evidence>
<evidence type="ECO:0000256" key="5">
    <source>
        <dbReference type="SAM" id="Phobius"/>
    </source>
</evidence>
<reference evidence="8" key="1">
    <citation type="journal article" date="2019" name="Int. J. Syst. Evol. Microbiol.">
        <title>The Global Catalogue of Microorganisms (GCM) 10K type strain sequencing project: providing services to taxonomists for standard genome sequencing and annotation.</title>
        <authorList>
            <consortium name="The Broad Institute Genomics Platform"/>
            <consortium name="The Broad Institute Genome Sequencing Center for Infectious Disease"/>
            <person name="Wu L."/>
            <person name="Ma J."/>
        </authorList>
    </citation>
    <scope>NUCLEOTIDE SEQUENCE [LARGE SCALE GENOMIC DNA]</scope>
    <source>
        <strain evidence="8">JCM 16703</strain>
    </source>
</reference>
<dbReference type="InterPro" id="IPR020846">
    <property type="entry name" value="MFS_dom"/>
</dbReference>